<dbReference type="GO" id="GO:0016620">
    <property type="term" value="F:oxidoreductase activity, acting on the aldehyde or oxo group of donors, NAD or NADP as acceptor"/>
    <property type="evidence" value="ECO:0007669"/>
    <property type="project" value="InterPro"/>
</dbReference>
<comment type="caution">
    <text evidence="4">The sequence shown here is derived from an EMBL/GenBank/DDBJ whole genome shotgun (WGS) entry which is preliminary data.</text>
</comment>
<dbReference type="CDD" id="cd07129">
    <property type="entry name" value="ALDH_KGSADH"/>
    <property type="match status" value="1"/>
</dbReference>
<evidence type="ECO:0000256" key="2">
    <source>
        <dbReference type="SAM" id="MobiDB-lite"/>
    </source>
</evidence>
<dbReference type="PANTHER" id="PTHR43353">
    <property type="entry name" value="SUCCINATE-SEMIALDEHYDE DEHYDROGENASE, MITOCHONDRIAL"/>
    <property type="match status" value="1"/>
</dbReference>
<evidence type="ECO:0000259" key="3">
    <source>
        <dbReference type="Pfam" id="PF00171"/>
    </source>
</evidence>
<dbReference type="Gene3D" id="3.40.309.10">
    <property type="entry name" value="Aldehyde Dehydrogenase, Chain A, domain 2"/>
    <property type="match status" value="1"/>
</dbReference>
<dbReference type="InterPro" id="IPR016162">
    <property type="entry name" value="Ald_DH_N"/>
</dbReference>
<protein>
    <submittedName>
        <fullName evidence="4">NADP-dependent aldehyde dehydrogenase</fullName>
    </submittedName>
</protein>
<dbReference type="InterPro" id="IPR050740">
    <property type="entry name" value="Aldehyde_DH_Superfamily"/>
</dbReference>
<evidence type="ECO:0000313" key="4">
    <source>
        <dbReference type="EMBL" id="TQM74706.1"/>
    </source>
</evidence>
<feature type="region of interest" description="Disordered" evidence="2">
    <location>
        <begin position="1"/>
        <end position="20"/>
    </location>
</feature>
<dbReference type="InterPro" id="IPR016163">
    <property type="entry name" value="Ald_DH_C"/>
</dbReference>
<dbReference type="AlphaFoldDB" id="A0A543IVV3"/>
<dbReference type="OrthoDB" id="9770537at2"/>
<dbReference type="InterPro" id="IPR044151">
    <property type="entry name" value="ALDH_KGSADH"/>
</dbReference>
<dbReference type="PANTHER" id="PTHR43353:SF3">
    <property type="entry name" value="ALDEHYDE DEHYDROGENASE-RELATED"/>
    <property type="match status" value="1"/>
</dbReference>
<organism evidence="4 5">
    <name type="scientific">Thermopolyspora flexuosa</name>
    <dbReference type="NCBI Taxonomy" id="103836"/>
    <lineage>
        <taxon>Bacteria</taxon>
        <taxon>Bacillati</taxon>
        <taxon>Actinomycetota</taxon>
        <taxon>Actinomycetes</taxon>
        <taxon>Streptosporangiales</taxon>
        <taxon>Streptosporangiaceae</taxon>
        <taxon>Thermopolyspora</taxon>
    </lineage>
</organism>
<feature type="compositionally biased region" description="Basic and acidic residues" evidence="2">
    <location>
        <begin position="11"/>
        <end position="20"/>
    </location>
</feature>
<dbReference type="Proteomes" id="UP000319213">
    <property type="component" value="Unassembled WGS sequence"/>
</dbReference>
<evidence type="ECO:0000256" key="1">
    <source>
        <dbReference type="ARBA" id="ARBA00023002"/>
    </source>
</evidence>
<name>A0A543IVV3_9ACTN</name>
<accession>A0A543IVV3</accession>
<dbReference type="Gene3D" id="3.40.605.10">
    <property type="entry name" value="Aldehyde Dehydrogenase, Chain A, domain 1"/>
    <property type="match status" value="1"/>
</dbReference>
<keyword evidence="5" id="KW-1185">Reference proteome</keyword>
<keyword evidence="1" id="KW-0560">Oxidoreductase</keyword>
<sequence length="495" mass="51969">MTGKVISVDARTGKERREIGPETSVEEIATICARAAEAFPVLRDLGREERARLLEAIAGELEAAGKELVAAADAETALGEGRLTGELARTCHQFRFFAQVIRDGGYLDVAIDHADATATPPRPELRRMMVPIGPVAVFGAANFPLAFSVPGGDTASALAAGCPVVVKAHPAHPETCEIAAAVLRRVLPDGAFALVHGMAAGAALVQDPHIRAVGFTGSERGGRALFDLAVSRPDPIPFYGELGSVNPLVVTPGAARRRAEEIGTGTADSLTLGMGQFCTKPGLIFVPRGEHGEAVVAALVRRAREATPGVLLTEGIREAYVAGAHRARQEATTLLASQAQAPACGPTLVRVDAQAVIDGKAPLEEVFGPFGVVVDYDGEEDLFAALTALRPALVAAVHAEESETDLASRLLDLLTERVGRIVWNGYPTGVAVAWAMTHGGPYPATTAPGHTSVGANAIRRWLRPVTYQSVPLSLLPISLRDTSPMPRRLGGRPIL</sequence>
<dbReference type="InterPro" id="IPR015590">
    <property type="entry name" value="Aldehyde_DH_dom"/>
</dbReference>
<dbReference type="InterPro" id="IPR016161">
    <property type="entry name" value="Ald_DH/histidinol_DH"/>
</dbReference>
<reference evidence="4 5" key="1">
    <citation type="submission" date="2019-06" db="EMBL/GenBank/DDBJ databases">
        <title>Sequencing the genomes of 1000 actinobacteria strains.</title>
        <authorList>
            <person name="Klenk H.-P."/>
        </authorList>
    </citation>
    <scope>NUCLEOTIDE SEQUENCE [LARGE SCALE GENOMIC DNA]</scope>
    <source>
        <strain evidence="4 5">DSM 43186</strain>
    </source>
</reference>
<gene>
    <name evidence="4" type="ORF">FHX40_1388</name>
</gene>
<proteinExistence type="predicted"/>
<feature type="domain" description="Aldehyde dehydrogenase" evidence="3">
    <location>
        <begin position="21"/>
        <end position="440"/>
    </location>
</feature>
<dbReference type="SUPFAM" id="SSF53720">
    <property type="entry name" value="ALDH-like"/>
    <property type="match status" value="1"/>
</dbReference>
<dbReference type="EMBL" id="VFPQ01000001">
    <property type="protein sequence ID" value="TQM74706.1"/>
    <property type="molecule type" value="Genomic_DNA"/>
</dbReference>
<dbReference type="Pfam" id="PF00171">
    <property type="entry name" value="Aldedh"/>
    <property type="match status" value="1"/>
</dbReference>
<evidence type="ECO:0000313" key="5">
    <source>
        <dbReference type="Proteomes" id="UP000319213"/>
    </source>
</evidence>